<dbReference type="Pfam" id="PF03018">
    <property type="entry name" value="Dirigent"/>
    <property type="match status" value="1"/>
</dbReference>
<sequence>MLYSLIIAIAATYANDNVILMPASIKKPELTVEEWFQNLNQAKETKTKLHLYFQDFMGGQNCTVWKVAESEITSNSPTHFGKVSMVDDLLTVGPEPDSEIVGRAQGIVGYSDLHDTAVHMSLNIVFTEGKYNGSTITMMGRNTIYEKDRELSIVGGTGVFRMARGVAVTNTYSVDLATDYAVIEYTLFKLEILNDSRR</sequence>
<keyword evidence="3 4" id="KW-0964">Secreted</keyword>
<dbReference type="InterPro" id="IPR004265">
    <property type="entry name" value="Dirigent"/>
</dbReference>
<dbReference type="PANTHER" id="PTHR21495">
    <property type="entry name" value="NUCLEOPORIN-RELATED"/>
    <property type="match status" value="1"/>
</dbReference>
<evidence type="ECO:0000313" key="5">
    <source>
        <dbReference type="EMBL" id="KAG8381011.1"/>
    </source>
</evidence>
<comment type="function">
    <text evidence="4">Dirigent proteins impart stereoselectivity on the phenoxy radical-coupling reaction, yielding optically active lignans from two molecules of coniferyl alcohol in the biosynthesis of lignans, flavonolignans, and alkaloids and thus plays a central role in plant secondary metabolism.</text>
</comment>
<accession>A0AAV6XD23</accession>
<dbReference type="InterPro" id="IPR044859">
    <property type="entry name" value="Allene_oxi_cyc_Dirigent"/>
</dbReference>
<proteinExistence type="inferred from homology"/>
<comment type="similarity">
    <text evidence="1 4">Belongs to the plant dirigent protein family.</text>
</comment>
<evidence type="ECO:0000256" key="3">
    <source>
        <dbReference type="ARBA" id="ARBA00022525"/>
    </source>
</evidence>
<evidence type="ECO:0000256" key="2">
    <source>
        <dbReference type="ARBA" id="ARBA00011738"/>
    </source>
</evidence>
<comment type="caution">
    <text evidence="5">The sequence shown here is derived from an EMBL/GenBank/DDBJ whole genome shotgun (WGS) entry which is preliminary data.</text>
</comment>
<dbReference type="AlphaFoldDB" id="A0AAV6XD23"/>
<comment type="subunit">
    <text evidence="2 4">Homodimer.</text>
</comment>
<reference evidence="5" key="1">
    <citation type="submission" date="2019-10" db="EMBL/GenBank/DDBJ databases">
        <authorList>
            <person name="Zhang R."/>
            <person name="Pan Y."/>
            <person name="Wang J."/>
            <person name="Ma R."/>
            <person name="Yu S."/>
        </authorList>
    </citation>
    <scope>NUCLEOTIDE SEQUENCE</scope>
    <source>
        <strain evidence="5">LA-IB0</strain>
        <tissue evidence="5">Leaf</tissue>
    </source>
</reference>
<dbReference type="GO" id="GO:0048046">
    <property type="term" value="C:apoplast"/>
    <property type="evidence" value="ECO:0007669"/>
    <property type="project" value="UniProtKB-SubCell"/>
</dbReference>
<dbReference type="Proteomes" id="UP000826271">
    <property type="component" value="Unassembled WGS sequence"/>
</dbReference>
<dbReference type="Gene3D" id="2.40.480.10">
    <property type="entry name" value="Allene oxide cyclase-like"/>
    <property type="match status" value="1"/>
</dbReference>
<keyword evidence="4" id="KW-0052">Apoplast</keyword>
<evidence type="ECO:0000256" key="4">
    <source>
        <dbReference type="RuleBase" id="RU363099"/>
    </source>
</evidence>
<dbReference type="EMBL" id="WHWC01000006">
    <property type="protein sequence ID" value="KAG8381011.1"/>
    <property type="molecule type" value="Genomic_DNA"/>
</dbReference>
<protein>
    <recommendedName>
        <fullName evidence="4">Dirigent protein</fullName>
    </recommendedName>
</protein>
<name>A0AAV6XD23_9LAMI</name>
<gene>
    <name evidence="5" type="ORF">BUALT_Bualt06G0076400</name>
</gene>
<evidence type="ECO:0000313" key="6">
    <source>
        <dbReference type="Proteomes" id="UP000826271"/>
    </source>
</evidence>
<keyword evidence="6" id="KW-1185">Reference proteome</keyword>
<evidence type="ECO:0000256" key="1">
    <source>
        <dbReference type="ARBA" id="ARBA00010746"/>
    </source>
</evidence>
<comment type="subcellular location">
    <subcellularLocation>
        <location evidence="4">Secreted</location>
        <location evidence="4">Extracellular space</location>
        <location evidence="4">Apoplast</location>
    </subcellularLocation>
</comment>
<dbReference type="GO" id="GO:0009699">
    <property type="term" value="P:phenylpropanoid biosynthetic process"/>
    <property type="evidence" value="ECO:0007669"/>
    <property type="project" value="UniProtKB-ARBA"/>
</dbReference>
<organism evidence="5 6">
    <name type="scientific">Buddleja alternifolia</name>
    <dbReference type="NCBI Taxonomy" id="168488"/>
    <lineage>
        <taxon>Eukaryota</taxon>
        <taxon>Viridiplantae</taxon>
        <taxon>Streptophyta</taxon>
        <taxon>Embryophyta</taxon>
        <taxon>Tracheophyta</taxon>
        <taxon>Spermatophyta</taxon>
        <taxon>Magnoliopsida</taxon>
        <taxon>eudicotyledons</taxon>
        <taxon>Gunneridae</taxon>
        <taxon>Pentapetalae</taxon>
        <taxon>asterids</taxon>
        <taxon>lamiids</taxon>
        <taxon>Lamiales</taxon>
        <taxon>Scrophulariaceae</taxon>
        <taxon>Buddlejeae</taxon>
        <taxon>Buddleja</taxon>
    </lineage>
</organism>